<keyword evidence="6" id="KW-0067">ATP-binding</keyword>
<dbReference type="SMART" id="SM00382">
    <property type="entry name" value="AAA"/>
    <property type="match status" value="2"/>
</dbReference>
<dbReference type="InterPro" id="IPR003339">
    <property type="entry name" value="ABC/ECF_trnsptr_transmembrane"/>
</dbReference>
<dbReference type="Pfam" id="PF02361">
    <property type="entry name" value="CbiQ"/>
    <property type="match status" value="1"/>
</dbReference>
<dbReference type="PANTHER" id="PTHR43553">
    <property type="entry name" value="HEAVY METAL TRANSPORTER"/>
    <property type="match status" value="1"/>
</dbReference>
<dbReference type="Pfam" id="PF00005">
    <property type="entry name" value="ABC_tran"/>
    <property type="match status" value="2"/>
</dbReference>
<evidence type="ECO:0000256" key="7">
    <source>
        <dbReference type="ARBA" id="ARBA00022989"/>
    </source>
</evidence>
<keyword evidence="8 9" id="KW-0472">Membrane</keyword>
<evidence type="ECO:0000256" key="3">
    <source>
        <dbReference type="ARBA" id="ARBA00022448"/>
    </source>
</evidence>
<dbReference type="InterPro" id="IPR017871">
    <property type="entry name" value="ABC_transporter-like_CS"/>
</dbReference>
<accession>A0ABP5QD98</accession>
<name>A0ABP5QD98_9MICO</name>
<dbReference type="PROSITE" id="PS50893">
    <property type="entry name" value="ABC_TRANSPORTER_2"/>
    <property type="match status" value="2"/>
</dbReference>
<evidence type="ECO:0000256" key="2">
    <source>
        <dbReference type="ARBA" id="ARBA00005417"/>
    </source>
</evidence>
<dbReference type="InterPro" id="IPR050095">
    <property type="entry name" value="ECF_ABC_transporter_ATP-bd"/>
</dbReference>
<feature type="transmembrane region" description="Helical" evidence="9">
    <location>
        <begin position="587"/>
        <end position="604"/>
    </location>
</feature>
<evidence type="ECO:0000259" key="10">
    <source>
        <dbReference type="PROSITE" id="PS50893"/>
    </source>
</evidence>
<dbReference type="EMBL" id="BAAAQY010000004">
    <property type="protein sequence ID" value="GAA2232461.1"/>
    <property type="molecule type" value="Genomic_DNA"/>
</dbReference>
<keyword evidence="7 9" id="KW-1133">Transmembrane helix</keyword>
<evidence type="ECO:0000256" key="1">
    <source>
        <dbReference type="ARBA" id="ARBA00004141"/>
    </source>
</evidence>
<dbReference type="RefSeq" id="WP_375163623.1">
    <property type="nucleotide sequence ID" value="NZ_BAAAQY010000004.1"/>
</dbReference>
<feature type="transmembrane region" description="Helical" evidence="9">
    <location>
        <begin position="752"/>
        <end position="779"/>
    </location>
</feature>
<dbReference type="PANTHER" id="PTHR43553:SF24">
    <property type="entry name" value="ENERGY-COUPLING FACTOR TRANSPORTER ATP-BINDING PROTEIN ECFA1"/>
    <property type="match status" value="1"/>
</dbReference>
<dbReference type="CDD" id="cd03225">
    <property type="entry name" value="ABC_cobalt_CbiO_domain1"/>
    <property type="match status" value="2"/>
</dbReference>
<keyword evidence="12" id="KW-1185">Reference proteome</keyword>
<comment type="subcellular location">
    <subcellularLocation>
        <location evidence="1">Membrane</location>
        <topology evidence="1">Multi-pass membrane protein</topology>
    </subcellularLocation>
</comment>
<reference evidence="12" key="1">
    <citation type="journal article" date="2019" name="Int. J. Syst. Evol. Microbiol.">
        <title>The Global Catalogue of Microorganisms (GCM) 10K type strain sequencing project: providing services to taxonomists for standard genome sequencing and annotation.</title>
        <authorList>
            <consortium name="The Broad Institute Genomics Platform"/>
            <consortium name="The Broad Institute Genome Sequencing Center for Infectious Disease"/>
            <person name="Wu L."/>
            <person name="Ma J."/>
        </authorList>
    </citation>
    <scope>NUCLEOTIDE SEQUENCE [LARGE SCALE GENOMIC DNA]</scope>
    <source>
        <strain evidence="12">JCM 16117</strain>
    </source>
</reference>
<comment type="similarity">
    <text evidence="2">Belongs to the ABC transporter superfamily.</text>
</comment>
<gene>
    <name evidence="11" type="ORF">GCM10009851_16920</name>
</gene>
<evidence type="ECO:0000256" key="4">
    <source>
        <dbReference type="ARBA" id="ARBA00022692"/>
    </source>
</evidence>
<feature type="transmembrane region" description="Helical" evidence="9">
    <location>
        <begin position="624"/>
        <end position="646"/>
    </location>
</feature>
<evidence type="ECO:0000313" key="11">
    <source>
        <dbReference type="EMBL" id="GAA2232461.1"/>
    </source>
</evidence>
<dbReference type="InterPro" id="IPR003439">
    <property type="entry name" value="ABC_transporter-like_ATP-bd"/>
</dbReference>
<dbReference type="Gene3D" id="3.40.50.300">
    <property type="entry name" value="P-loop containing nucleotide triphosphate hydrolases"/>
    <property type="match status" value="2"/>
</dbReference>
<feature type="domain" description="ABC transporter" evidence="10">
    <location>
        <begin position="24"/>
        <end position="259"/>
    </location>
</feature>
<comment type="caution">
    <text evidence="11">The sequence shown here is derived from an EMBL/GenBank/DDBJ whole genome shotgun (WGS) entry which is preliminary data.</text>
</comment>
<dbReference type="Proteomes" id="UP001500929">
    <property type="component" value="Unassembled WGS sequence"/>
</dbReference>
<keyword evidence="4 9" id="KW-0812">Transmembrane</keyword>
<evidence type="ECO:0000256" key="9">
    <source>
        <dbReference type="SAM" id="Phobius"/>
    </source>
</evidence>
<dbReference type="InterPro" id="IPR027417">
    <property type="entry name" value="P-loop_NTPase"/>
</dbReference>
<dbReference type="CDD" id="cd16914">
    <property type="entry name" value="EcfT"/>
    <property type="match status" value="1"/>
</dbReference>
<sequence length="780" mass="80885">MTATDAGTGSASVPGLPATPALGLTAEGWGWRHAGRASWAQRGLDLAIEPGERVLLLGASGAGKSTLLHAFAGVLGGADEGEEEGSLRVGDADPREVRGRTGLVLQDPEAQVVLDRLGDDIAFGCENLGVPPHEIWPRVTAALAAVGLDLPLDRPTTQLSGGQKQRLALAGALAMRPGVLLLDEPTANLDPAGVLEVTDAVGRVVRDTGATLVVIEHRVATWLDQIDRVIVLGAGGGLLADGPAEQVLREHGDRLAAEGVWVPGIDPLHGRRPVRTASAPGGETLLTAHDLVVARDENARRSLIGDLELTEGEALAVTGANGAGKSTLALTLAGLLPVASGRIEATDALRHDATAAGRPAPADPAAWTSRQVLTRVGVVFQDPEHQFVAGTVRAELEAGLRALGLPAAERDARVADAASRLRLEPLLDVNPYTLSGGEKRRLSVASALVARPRVLVLDEPTFGQDSRTWAELVLLLGELLDRGTAVVAVTHDRAFLDAVADRELTVAPQQSEAPAADPAHPETPRGRRLNPVAALVASLVVSALLIVTIDPVSAGVALALEAIAAAGILASSAPAREVAPALARRTLAIWIAAPLAGVTTLLYGAPSGTTYWQFGLLHVSDGSIGLAVATTLRILAIGLPAVVLFARTDPTDLADGLAQLWRLPSRFVLGALAGLRLIGLFTDDWRQLALARRARGLADTGRVRRVAGQVFALLVLSIRRGSTLATAMEARGFGGGTPRTWARRSEFGMREWLLIAGGALIGGIALAVSVATGAIRLVVG</sequence>
<protein>
    <recommendedName>
        <fullName evidence="10">ABC transporter domain-containing protein</fullName>
    </recommendedName>
</protein>
<evidence type="ECO:0000256" key="8">
    <source>
        <dbReference type="ARBA" id="ARBA00023136"/>
    </source>
</evidence>
<organism evidence="11 12">
    <name type="scientific">Herbiconiux moechotypicola</name>
    <dbReference type="NCBI Taxonomy" id="637393"/>
    <lineage>
        <taxon>Bacteria</taxon>
        <taxon>Bacillati</taxon>
        <taxon>Actinomycetota</taxon>
        <taxon>Actinomycetes</taxon>
        <taxon>Micrococcales</taxon>
        <taxon>Microbacteriaceae</taxon>
        <taxon>Herbiconiux</taxon>
    </lineage>
</organism>
<dbReference type="SUPFAM" id="SSF52540">
    <property type="entry name" value="P-loop containing nucleoside triphosphate hydrolases"/>
    <property type="match status" value="2"/>
</dbReference>
<evidence type="ECO:0000313" key="12">
    <source>
        <dbReference type="Proteomes" id="UP001500929"/>
    </source>
</evidence>
<keyword evidence="3" id="KW-0813">Transport</keyword>
<dbReference type="InterPro" id="IPR003593">
    <property type="entry name" value="AAA+_ATPase"/>
</dbReference>
<dbReference type="PROSITE" id="PS00211">
    <property type="entry name" value="ABC_TRANSPORTER_1"/>
    <property type="match status" value="2"/>
</dbReference>
<keyword evidence="5" id="KW-0547">Nucleotide-binding</keyword>
<dbReference type="InterPro" id="IPR015856">
    <property type="entry name" value="ABC_transpr_CbiO/EcfA_su"/>
</dbReference>
<proteinExistence type="inferred from homology"/>
<feature type="transmembrane region" description="Helical" evidence="9">
    <location>
        <begin position="555"/>
        <end position="575"/>
    </location>
</feature>
<evidence type="ECO:0000256" key="6">
    <source>
        <dbReference type="ARBA" id="ARBA00022840"/>
    </source>
</evidence>
<feature type="domain" description="ABC transporter" evidence="10">
    <location>
        <begin position="286"/>
        <end position="533"/>
    </location>
</feature>
<evidence type="ECO:0000256" key="5">
    <source>
        <dbReference type="ARBA" id="ARBA00022741"/>
    </source>
</evidence>